<evidence type="ECO:0000313" key="1">
    <source>
        <dbReference type="EMBL" id="MQL94292.1"/>
    </source>
</evidence>
<keyword evidence="2" id="KW-1185">Reference proteome</keyword>
<feature type="non-terminal residue" evidence="1">
    <location>
        <position position="114"/>
    </location>
</feature>
<reference evidence="1" key="1">
    <citation type="submission" date="2017-07" db="EMBL/GenBank/DDBJ databases">
        <title>Taro Niue Genome Assembly and Annotation.</title>
        <authorList>
            <person name="Atibalentja N."/>
            <person name="Keating K."/>
            <person name="Fields C.J."/>
        </authorList>
    </citation>
    <scope>NUCLEOTIDE SEQUENCE</scope>
    <source>
        <strain evidence="1">Niue_2</strain>
        <tissue evidence="1">Leaf</tissue>
    </source>
</reference>
<gene>
    <name evidence="1" type="ORF">Taro_026948</name>
</gene>
<evidence type="ECO:0000313" key="2">
    <source>
        <dbReference type="Proteomes" id="UP000652761"/>
    </source>
</evidence>
<protein>
    <submittedName>
        <fullName evidence="1">Uncharacterized protein</fullName>
    </submittedName>
</protein>
<organism evidence="1 2">
    <name type="scientific">Colocasia esculenta</name>
    <name type="common">Wild taro</name>
    <name type="synonym">Arum esculentum</name>
    <dbReference type="NCBI Taxonomy" id="4460"/>
    <lineage>
        <taxon>Eukaryota</taxon>
        <taxon>Viridiplantae</taxon>
        <taxon>Streptophyta</taxon>
        <taxon>Embryophyta</taxon>
        <taxon>Tracheophyta</taxon>
        <taxon>Spermatophyta</taxon>
        <taxon>Magnoliopsida</taxon>
        <taxon>Liliopsida</taxon>
        <taxon>Araceae</taxon>
        <taxon>Aroideae</taxon>
        <taxon>Colocasieae</taxon>
        <taxon>Colocasia</taxon>
    </lineage>
</organism>
<name>A0A843V7G0_COLES</name>
<comment type="caution">
    <text evidence="1">The sequence shown here is derived from an EMBL/GenBank/DDBJ whole genome shotgun (WGS) entry which is preliminary data.</text>
</comment>
<proteinExistence type="predicted"/>
<dbReference type="AlphaFoldDB" id="A0A843V7G0"/>
<dbReference type="EMBL" id="NMUH01001657">
    <property type="protein sequence ID" value="MQL94292.1"/>
    <property type="molecule type" value="Genomic_DNA"/>
</dbReference>
<sequence length="114" mass="12404">VWGTPGCSIPAVGFPADVATTDCIVTSEKASPRSDVTLSRCVLLSRPASPSQQGLVAVGLTVAMVSRWLRRVRQDLVCLGCFRGHGWRVGVCPRAECAHRTFEWERGRLPPCIQ</sequence>
<accession>A0A843V7G0</accession>
<dbReference type="Proteomes" id="UP000652761">
    <property type="component" value="Unassembled WGS sequence"/>
</dbReference>